<comment type="caution">
    <text evidence="2">The sequence shown here is derived from an EMBL/GenBank/DDBJ whole genome shotgun (WGS) entry which is preliminary data.</text>
</comment>
<sequence>MFPTEALIDTSILPSDIMLLRDVKFFDFVRKEAGDAAVDLFEIQSINCVKSLLMTVDVYCIMNLRSKALDCFKNKHGFMLDDDTFIIKTGIKGNMDYLIDLLKQKCTDDAKLTKSSKRNQSSSPLDRTINRSSTTTESTMAFLSSNSSNVVTSKSLNLSLDEHKTYINNTLNNWCKNNESRLNLSNVSLIEANIKCCCNKWISLTNNRGKFQLSNFYRHLQDFPADNQQSFTCSDTVSDQESSSDTTPDHESSSNAVLLNSTSTSITTDDHESLERPSPLLKSKNGCLGLGVYFTRSIEGTIEKAEGTGSAHIIAEIYIEKVYEAERKVISRVHRFLR</sequence>
<evidence type="ECO:0000313" key="3">
    <source>
        <dbReference type="Proteomes" id="UP000663873"/>
    </source>
</evidence>
<evidence type="ECO:0000256" key="1">
    <source>
        <dbReference type="SAM" id="MobiDB-lite"/>
    </source>
</evidence>
<keyword evidence="3" id="KW-1185">Reference proteome</keyword>
<feature type="compositionally biased region" description="Polar residues" evidence="1">
    <location>
        <begin position="118"/>
        <end position="134"/>
    </location>
</feature>
<protein>
    <submittedName>
        <fullName evidence="2">Uncharacterized protein</fullName>
    </submittedName>
</protein>
<evidence type="ECO:0000313" key="2">
    <source>
        <dbReference type="EMBL" id="CAF4571900.1"/>
    </source>
</evidence>
<accession>A0A821A2W1</accession>
<feature type="region of interest" description="Disordered" evidence="1">
    <location>
        <begin position="113"/>
        <end position="134"/>
    </location>
</feature>
<organism evidence="2 3">
    <name type="scientific">Rotaria socialis</name>
    <dbReference type="NCBI Taxonomy" id="392032"/>
    <lineage>
        <taxon>Eukaryota</taxon>
        <taxon>Metazoa</taxon>
        <taxon>Spiralia</taxon>
        <taxon>Gnathifera</taxon>
        <taxon>Rotifera</taxon>
        <taxon>Eurotatoria</taxon>
        <taxon>Bdelloidea</taxon>
        <taxon>Philodinida</taxon>
        <taxon>Philodinidae</taxon>
        <taxon>Rotaria</taxon>
    </lineage>
</organism>
<name>A0A821A2W1_9BILA</name>
<reference evidence="2" key="1">
    <citation type="submission" date="2021-02" db="EMBL/GenBank/DDBJ databases">
        <authorList>
            <person name="Nowell W R."/>
        </authorList>
    </citation>
    <scope>NUCLEOTIDE SEQUENCE</scope>
</reference>
<feature type="region of interest" description="Disordered" evidence="1">
    <location>
        <begin position="232"/>
        <end position="278"/>
    </location>
</feature>
<feature type="compositionally biased region" description="Polar residues" evidence="1">
    <location>
        <begin position="232"/>
        <end position="246"/>
    </location>
</feature>
<dbReference type="EMBL" id="CAJOBP010012827">
    <property type="protein sequence ID" value="CAF4571900.1"/>
    <property type="molecule type" value="Genomic_DNA"/>
</dbReference>
<proteinExistence type="predicted"/>
<dbReference type="Proteomes" id="UP000663873">
    <property type="component" value="Unassembled WGS sequence"/>
</dbReference>
<dbReference type="AlphaFoldDB" id="A0A821A2W1"/>
<gene>
    <name evidence="2" type="ORF">UJA718_LOCUS30331</name>
</gene>
<feature type="compositionally biased region" description="Polar residues" evidence="1">
    <location>
        <begin position="253"/>
        <end position="267"/>
    </location>
</feature>